<protein>
    <submittedName>
        <fullName evidence="2">Uncharacterized protein</fullName>
    </submittedName>
</protein>
<feature type="compositionally biased region" description="Pro residues" evidence="1">
    <location>
        <begin position="213"/>
        <end position="223"/>
    </location>
</feature>
<dbReference type="EMBL" id="BAAFSV010000001">
    <property type="protein sequence ID" value="GAB1311891.1"/>
    <property type="molecule type" value="Genomic_DNA"/>
</dbReference>
<dbReference type="Proteomes" id="UP001628179">
    <property type="component" value="Unassembled WGS sequence"/>
</dbReference>
<gene>
    <name evidence="2" type="ORF">MFIFM68171_02101</name>
</gene>
<reference evidence="2 3" key="1">
    <citation type="submission" date="2024-09" db="EMBL/GenBank/DDBJ databases">
        <title>Itraconazole resistance in Madurella fahalii resulting from another homologue of gene encoding cytochrome P450 14-alpha sterol demethylase (CYP51).</title>
        <authorList>
            <person name="Yoshioka I."/>
            <person name="Fahal A.H."/>
            <person name="Kaneko S."/>
            <person name="Yaguchi T."/>
        </authorList>
    </citation>
    <scope>NUCLEOTIDE SEQUENCE [LARGE SCALE GENOMIC DNA]</scope>
    <source>
        <strain evidence="2 3">IFM 68171</strain>
    </source>
</reference>
<organism evidence="2 3">
    <name type="scientific">Madurella fahalii</name>
    <dbReference type="NCBI Taxonomy" id="1157608"/>
    <lineage>
        <taxon>Eukaryota</taxon>
        <taxon>Fungi</taxon>
        <taxon>Dikarya</taxon>
        <taxon>Ascomycota</taxon>
        <taxon>Pezizomycotina</taxon>
        <taxon>Sordariomycetes</taxon>
        <taxon>Sordariomycetidae</taxon>
        <taxon>Sordariales</taxon>
        <taxon>Sordariales incertae sedis</taxon>
        <taxon>Madurella</taxon>
    </lineage>
</organism>
<sequence length="223" mass="24137">MMESPAAASTLSPFLWNRVFILYEALPSTAPLTGLRLQATQPNGKVVDIWDPIKSLHVRDTTIHKFAARALLGDLERGQSRIHLDPNAPSAGSMAERELWTSFYAVEGRLRSNSSQVSNTDPFMNFSEPGIEVVVESDLGLLRSRGVLSGGAPNHFADLGALEELDDDTDDNEDETDSSQDGYDGRDERSDDDEDGPNGGVGYGAPRSNRPSSHPPATPMGLI</sequence>
<feature type="compositionally biased region" description="Acidic residues" evidence="1">
    <location>
        <begin position="166"/>
        <end position="178"/>
    </location>
</feature>
<dbReference type="GeneID" id="98172846"/>
<evidence type="ECO:0000313" key="3">
    <source>
        <dbReference type="Proteomes" id="UP001628179"/>
    </source>
</evidence>
<name>A0ABQ0G2D1_9PEZI</name>
<accession>A0ABQ0G2D1</accession>
<evidence type="ECO:0000313" key="2">
    <source>
        <dbReference type="EMBL" id="GAB1311891.1"/>
    </source>
</evidence>
<proteinExistence type="predicted"/>
<keyword evidence="3" id="KW-1185">Reference proteome</keyword>
<dbReference type="RefSeq" id="XP_070913624.1">
    <property type="nucleotide sequence ID" value="XM_071057523.1"/>
</dbReference>
<evidence type="ECO:0000256" key="1">
    <source>
        <dbReference type="SAM" id="MobiDB-lite"/>
    </source>
</evidence>
<comment type="caution">
    <text evidence="2">The sequence shown here is derived from an EMBL/GenBank/DDBJ whole genome shotgun (WGS) entry which is preliminary data.</text>
</comment>
<feature type="region of interest" description="Disordered" evidence="1">
    <location>
        <begin position="166"/>
        <end position="223"/>
    </location>
</feature>